<dbReference type="OrthoDB" id="9811395at2"/>
<organism evidence="7 8">
    <name type="scientific">Rariglobus hedericola</name>
    <dbReference type="NCBI Taxonomy" id="2597822"/>
    <lineage>
        <taxon>Bacteria</taxon>
        <taxon>Pseudomonadati</taxon>
        <taxon>Verrucomicrobiota</taxon>
        <taxon>Opitutia</taxon>
        <taxon>Opitutales</taxon>
        <taxon>Opitutaceae</taxon>
        <taxon>Rariglobus</taxon>
    </lineage>
</organism>
<reference evidence="7 8" key="1">
    <citation type="submission" date="2019-07" db="EMBL/GenBank/DDBJ databases">
        <title>Description of 53C-WASEF.</title>
        <authorList>
            <person name="Pitt A."/>
            <person name="Hahn M.W."/>
        </authorList>
    </citation>
    <scope>NUCLEOTIDE SEQUENCE [LARGE SCALE GENOMIC DNA]</scope>
    <source>
        <strain evidence="7 8">53C-WASEF</strain>
    </source>
</reference>
<evidence type="ECO:0000256" key="1">
    <source>
        <dbReference type="ARBA" id="ARBA00022617"/>
    </source>
</evidence>
<evidence type="ECO:0000313" key="7">
    <source>
        <dbReference type="EMBL" id="TSJ75133.1"/>
    </source>
</evidence>
<dbReference type="AlphaFoldDB" id="A0A556QER0"/>
<dbReference type="InterPro" id="IPR003468">
    <property type="entry name" value="Cyt_c_oxidase_monohaem-su/FixO"/>
</dbReference>
<keyword evidence="1 4" id="KW-0349">Heme</keyword>
<keyword evidence="8" id="KW-1185">Reference proteome</keyword>
<evidence type="ECO:0000313" key="8">
    <source>
        <dbReference type="Proteomes" id="UP000315648"/>
    </source>
</evidence>
<keyword evidence="2 4" id="KW-0479">Metal-binding</keyword>
<evidence type="ECO:0000256" key="2">
    <source>
        <dbReference type="ARBA" id="ARBA00022723"/>
    </source>
</evidence>
<evidence type="ECO:0000256" key="5">
    <source>
        <dbReference type="SAM" id="MobiDB-lite"/>
    </source>
</evidence>
<dbReference type="RefSeq" id="WP_144354275.1">
    <property type="nucleotide sequence ID" value="NZ_CBCRVV010000010.1"/>
</dbReference>
<keyword evidence="3 4" id="KW-0408">Iron</keyword>
<evidence type="ECO:0000256" key="3">
    <source>
        <dbReference type="ARBA" id="ARBA00023004"/>
    </source>
</evidence>
<sequence length="241" mass="26317">MNRAPFIFLGVFCALAFSFVGLVLTNQLTYGSFTTHVDEDEGKAFPLQSPGLAAQGKLVYQDLGCVACHTQQVRRPGFGSDTGEGSRGWGERQSVARDYLRESRVLIGSQRVGPDLRNFAARKNAAGTEPTAESLYHYLFDPTLVSKDSAMPRYAFLFKSQQILGEPSTKALKLTGTHAAQPGYEIVPTARGEALVAYLLSLKDTYAYPETKNVYTPPAPQKKAGAPHGETKVEEKKEGHQ</sequence>
<dbReference type="GO" id="GO:0046872">
    <property type="term" value="F:metal ion binding"/>
    <property type="evidence" value="ECO:0007669"/>
    <property type="project" value="UniProtKB-KW"/>
</dbReference>
<dbReference type="SUPFAM" id="SSF46626">
    <property type="entry name" value="Cytochrome c"/>
    <property type="match status" value="1"/>
</dbReference>
<feature type="domain" description="Cytochrome c" evidence="6">
    <location>
        <begin position="51"/>
        <end position="203"/>
    </location>
</feature>
<dbReference type="Gene3D" id="1.10.760.10">
    <property type="entry name" value="Cytochrome c-like domain"/>
    <property type="match status" value="1"/>
</dbReference>
<feature type="compositionally biased region" description="Basic and acidic residues" evidence="5">
    <location>
        <begin position="229"/>
        <end position="241"/>
    </location>
</feature>
<evidence type="ECO:0000259" key="6">
    <source>
        <dbReference type="PROSITE" id="PS51007"/>
    </source>
</evidence>
<dbReference type="Pfam" id="PF02433">
    <property type="entry name" value="FixO"/>
    <property type="match status" value="1"/>
</dbReference>
<name>A0A556QER0_9BACT</name>
<dbReference type="InterPro" id="IPR036909">
    <property type="entry name" value="Cyt_c-like_dom_sf"/>
</dbReference>
<dbReference type="PROSITE" id="PS51007">
    <property type="entry name" value="CYTC"/>
    <property type="match status" value="1"/>
</dbReference>
<dbReference type="GO" id="GO:0020037">
    <property type="term" value="F:heme binding"/>
    <property type="evidence" value="ECO:0007669"/>
    <property type="project" value="InterPro"/>
</dbReference>
<dbReference type="EMBL" id="VMBG01000004">
    <property type="protein sequence ID" value="TSJ75133.1"/>
    <property type="molecule type" value="Genomic_DNA"/>
</dbReference>
<comment type="caution">
    <text evidence="7">The sequence shown here is derived from an EMBL/GenBank/DDBJ whole genome shotgun (WGS) entry which is preliminary data.</text>
</comment>
<proteinExistence type="predicted"/>
<evidence type="ECO:0000256" key="4">
    <source>
        <dbReference type="PROSITE-ProRule" id="PRU00433"/>
    </source>
</evidence>
<accession>A0A556QER0</accession>
<dbReference type="Proteomes" id="UP000315648">
    <property type="component" value="Unassembled WGS sequence"/>
</dbReference>
<dbReference type="InterPro" id="IPR009056">
    <property type="entry name" value="Cyt_c-like_dom"/>
</dbReference>
<protein>
    <submittedName>
        <fullName evidence="7">Cytochrome-c oxidase</fullName>
    </submittedName>
</protein>
<gene>
    <name evidence="7" type="ORF">FPL22_17195</name>
</gene>
<feature type="region of interest" description="Disordered" evidence="5">
    <location>
        <begin position="211"/>
        <end position="241"/>
    </location>
</feature>
<dbReference type="GO" id="GO:0009055">
    <property type="term" value="F:electron transfer activity"/>
    <property type="evidence" value="ECO:0007669"/>
    <property type="project" value="InterPro"/>
</dbReference>